<dbReference type="EMBL" id="BMIH01000004">
    <property type="protein sequence ID" value="GGB38401.1"/>
    <property type="molecule type" value="Genomic_DNA"/>
</dbReference>
<comment type="function">
    <text evidence="2">Antitoxin component of a type II toxin-antitoxin (TA) system.</text>
</comment>
<dbReference type="NCBIfam" id="TIGR01552">
    <property type="entry name" value="phd_fam"/>
    <property type="match status" value="1"/>
</dbReference>
<dbReference type="Gene3D" id="3.40.1620.10">
    <property type="entry name" value="YefM-like domain"/>
    <property type="match status" value="1"/>
</dbReference>
<dbReference type="SUPFAM" id="SSF143120">
    <property type="entry name" value="YefM-like"/>
    <property type="match status" value="1"/>
</dbReference>
<dbReference type="InterPro" id="IPR006442">
    <property type="entry name" value="Antitoxin_Phd/YefM"/>
</dbReference>
<dbReference type="RefSeq" id="WP_188659565.1">
    <property type="nucleotide sequence ID" value="NZ_BMIH01000004.1"/>
</dbReference>
<protein>
    <recommendedName>
        <fullName evidence="2">Antitoxin</fullName>
    </recommendedName>
</protein>
<organism evidence="4 5">
    <name type="scientific">Sphingomonas metalli</name>
    <dbReference type="NCBI Taxonomy" id="1779358"/>
    <lineage>
        <taxon>Bacteria</taxon>
        <taxon>Pseudomonadati</taxon>
        <taxon>Pseudomonadota</taxon>
        <taxon>Alphaproteobacteria</taxon>
        <taxon>Sphingomonadales</taxon>
        <taxon>Sphingomonadaceae</taxon>
        <taxon>Sphingomonas</taxon>
    </lineage>
</organism>
<feature type="compositionally biased region" description="Basic and acidic residues" evidence="3">
    <location>
        <begin position="70"/>
        <end position="84"/>
    </location>
</feature>
<dbReference type="AlphaFoldDB" id="A0A916TAU5"/>
<sequence>MRHVPIAAFKDKASEIIAAVEAGEEVVITRHGRDVVRLVGIELERLARQREAIDALGALGEDVRRRHGPTHPDEIRQWAEHGRA</sequence>
<comment type="similarity">
    <text evidence="1 2">Belongs to the phD/YefM antitoxin family.</text>
</comment>
<evidence type="ECO:0000256" key="1">
    <source>
        <dbReference type="ARBA" id="ARBA00009981"/>
    </source>
</evidence>
<accession>A0A916TAU5</accession>
<feature type="region of interest" description="Disordered" evidence="3">
    <location>
        <begin position="63"/>
        <end position="84"/>
    </location>
</feature>
<dbReference type="InterPro" id="IPR036165">
    <property type="entry name" value="YefM-like_sf"/>
</dbReference>
<evidence type="ECO:0000256" key="2">
    <source>
        <dbReference type="RuleBase" id="RU362080"/>
    </source>
</evidence>
<reference evidence="4" key="2">
    <citation type="submission" date="2020-09" db="EMBL/GenBank/DDBJ databases">
        <authorList>
            <person name="Sun Q."/>
            <person name="Zhou Y."/>
        </authorList>
    </citation>
    <scope>NUCLEOTIDE SEQUENCE</scope>
    <source>
        <strain evidence="4">CGMCC 1.15330</strain>
    </source>
</reference>
<evidence type="ECO:0000313" key="4">
    <source>
        <dbReference type="EMBL" id="GGB38401.1"/>
    </source>
</evidence>
<proteinExistence type="inferred from homology"/>
<evidence type="ECO:0000313" key="5">
    <source>
        <dbReference type="Proteomes" id="UP000623067"/>
    </source>
</evidence>
<name>A0A916TAU5_9SPHN</name>
<reference evidence="4" key="1">
    <citation type="journal article" date="2014" name="Int. J. Syst. Evol. Microbiol.">
        <title>Complete genome sequence of Corynebacterium casei LMG S-19264T (=DSM 44701T), isolated from a smear-ripened cheese.</title>
        <authorList>
            <consortium name="US DOE Joint Genome Institute (JGI-PGF)"/>
            <person name="Walter F."/>
            <person name="Albersmeier A."/>
            <person name="Kalinowski J."/>
            <person name="Ruckert C."/>
        </authorList>
    </citation>
    <scope>NUCLEOTIDE SEQUENCE</scope>
    <source>
        <strain evidence="4">CGMCC 1.15330</strain>
    </source>
</reference>
<evidence type="ECO:0000256" key="3">
    <source>
        <dbReference type="SAM" id="MobiDB-lite"/>
    </source>
</evidence>
<comment type="caution">
    <text evidence="4">The sequence shown here is derived from an EMBL/GenBank/DDBJ whole genome shotgun (WGS) entry which is preliminary data.</text>
</comment>
<gene>
    <name evidence="4" type="ORF">GCM10011380_29770</name>
</gene>
<dbReference type="Proteomes" id="UP000623067">
    <property type="component" value="Unassembled WGS sequence"/>
</dbReference>
<dbReference type="Pfam" id="PF02604">
    <property type="entry name" value="PhdYeFM_antitox"/>
    <property type="match status" value="1"/>
</dbReference>
<keyword evidence="5" id="KW-1185">Reference proteome</keyword>